<dbReference type="Pfam" id="PF00561">
    <property type="entry name" value="Abhydrolase_1"/>
    <property type="match status" value="1"/>
</dbReference>
<accession>A0A316FW39</accession>
<keyword evidence="2" id="KW-0812">Transmembrane</keyword>
<gene>
    <name evidence="4" type="ORF">C8D97_105182</name>
</gene>
<proteinExistence type="predicted"/>
<evidence type="ECO:0000256" key="1">
    <source>
        <dbReference type="SAM" id="MobiDB-lite"/>
    </source>
</evidence>
<dbReference type="PANTHER" id="PTHR12277:SF79">
    <property type="entry name" value="XAA-PRO DIPEPTIDYL-PEPTIDASE-RELATED"/>
    <property type="match status" value="1"/>
</dbReference>
<evidence type="ECO:0000256" key="2">
    <source>
        <dbReference type="SAM" id="Phobius"/>
    </source>
</evidence>
<organism evidence="4 5">
    <name type="scientific">Pleionea mediterranea</name>
    <dbReference type="NCBI Taxonomy" id="523701"/>
    <lineage>
        <taxon>Bacteria</taxon>
        <taxon>Pseudomonadati</taxon>
        <taxon>Pseudomonadota</taxon>
        <taxon>Gammaproteobacteria</taxon>
        <taxon>Oceanospirillales</taxon>
        <taxon>Pleioneaceae</taxon>
        <taxon>Pleionea</taxon>
    </lineage>
</organism>
<keyword evidence="4" id="KW-0378">Hydrolase</keyword>
<dbReference type="GO" id="GO:0016787">
    <property type="term" value="F:hydrolase activity"/>
    <property type="evidence" value="ECO:0007669"/>
    <property type="project" value="UniProtKB-KW"/>
</dbReference>
<protein>
    <submittedName>
        <fullName evidence="4">Alpha/beta hydrolase family protein</fullName>
    </submittedName>
</protein>
<name>A0A316FW39_9GAMM</name>
<comment type="caution">
    <text evidence="4">The sequence shown here is derived from an EMBL/GenBank/DDBJ whole genome shotgun (WGS) entry which is preliminary data.</text>
</comment>
<keyword evidence="5" id="KW-1185">Reference proteome</keyword>
<evidence type="ECO:0000313" key="5">
    <source>
        <dbReference type="Proteomes" id="UP000245790"/>
    </source>
</evidence>
<dbReference type="EMBL" id="QGGU01000005">
    <property type="protein sequence ID" value="PWK51866.1"/>
    <property type="molecule type" value="Genomic_DNA"/>
</dbReference>
<dbReference type="PANTHER" id="PTHR12277">
    <property type="entry name" value="ALPHA/BETA HYDROLASE DOMAIN-CONTAINING PROTEIN"/>
    <property type="match status" value="1"/>
</dbReference>
<dbReference type="InterPro" id="IPR000073">
    <property type="entry name" value="AB_hydrolase_1"/>
</dbReference>
<dbReference type="OrthoDB" id="9798884at2"/>
<keyword evidence="2" id="KW-0472">Membrane</keyword>
<evidence type="ECO:0000259" key="3">
    <source>
        <dbReference type="Pfam" id="PF00561"/>
    </source>
</evidence>
<feature type="transmembrane region" description="Helical" evidence="2">
    <location>
        <begin position="6"/>
        <end position="24"/>
    </location>
</feature>
<feature type="domain" description="AB hydrolase-1" evidence="3">
    <location>
        <begin position="115"/>
        <end position="206"/>
    </location>
</feature>
<dbReference type="AlphaFoldDB" id="A0A316FW39"/>
<sequence length="307" mass="34241">MISVIITAGILFFALVIYWLVFYLKQEQWLFPVQRLAKVSKEPLAQFQSSSDRALSSIQSHWLKQDFGNTELWFLPALNKSELEEKDTESNSPEAIAPVENDSDKTNPKSAEPAPTIIIGHGQLGVIDSWAERLSALREQGFNCLLVEFPGYGRSAGQPTAASLKQTFCAAYDWVVVKPEVDPSQIIGLGRSMGGGIIMMLADNRPLCQIWLFSTFTSLTPFFTRRGIPGFLLKDRFDNLKRLASKTVPSLILHGSADDVIPVSHGKALAKVAQQGRLILEPGDHNNCPENWREFSLRIAEYYASNR</sequence>
<keyword evidence="2" id="KW-1133">Transmembrane helix</keyword>
<feature type="region of interest" description="Disordered" evidence="1">
    <location>
        <begin position="85"/>
        <end position="114"/>
    </location>
</feature>
<dbReference type="Proteomes" id="UP000245790">
    <property type="component" value="Unassembled WGS sequence"/>
</dbReference>
<evidence type="ECO:0000313" key="4">
    <source>
        <dbReference type="EMBL" id="PWK51866.1"/>
    </source>
</evidence>
<reference evidence="4 5" key="1">
    <citation type="submission" date="2018-05" db="EMBL/GenBank/DDBJ databases">
        <title>Genomic Encyclopedia of Type Strains, Phase IV (KMG-IV): sequencing the most valuable type-strain genomes for metagenomic binning, comparative biology and taxonomic classification.</title>
        <authorList>
            <person name="Goeker M."/>
        </authorList>
    </citation>
    <scope>NUCLEOTIDE SEQUENCE [LARGE SCALE GENOMIC DNA]</scope>
    <source>
        <strain evidence="4 5">DSM 25350</strain>
    </source>
</reference>
<dbReference type="InterPro" id="IPR029058">
    <property type="entry name" value="AB_hydrolase_fold"/>
</dbReference>
<dbReference type="SUPFAM" id="SSF53474">
    <property type="entry name" value="alpha/beta-Hydrolases"/>
    <property type="match status" value="1"/>
</dbReference>
<dbReference type="Gene3D" id="3.40.50.1820">
    <property type="entry name" value="alpha/beta hydrolase"/>
    <property type="match status" value="1"/>
</dbReference>
<dbReference type="RefSeq" id="WP_109763252.1">
    <property type="nucleotide sequence ID" value="NZ_QGGU01000005.1"/>
</dbReference>